<dbReference type="InterPro" id="IPR018711">
    <property type="entry name" value="NAGPA"/>
</dbReference>
<accession>A0A6L7G899</accession>
<evidence type="ECO:0000313" key="3">
    <source>
        <dbReference type="EMBL" id="MXN19758.1"/>
    </source>
</evidence>
<comment type="caution">
    <text evidence="3">The sequence shown here is derived from an EMBL/GenBank/DDBJ whole genome shotgun (WGS) entry which is preliminary data.</text>
</comment>
<keyword evidence="4" id="KW-1185">Reference proteome</keyword>
<organism evidence="3 4">
    <name type="scientific">Pseudooceanicola albus</name>
    <dbReference type="NCBI Taxonomy" id="2692189"/>
    <lineage>
        <taxon>Bacteria</taxon>
        <taxon>Pseudomonadati</taxon>
        <taxon>Pseudomonadota</taxon>
        <taxon>Alphaproteobacteria</taxon>
        <taxon>Rhodobacterales</taxon>
        <taxon>Paracoccaceae</taxon>
        <taxon>Pseudooceanicola</taxon>
    </lineage>
</organism>
<dbReference type="Pfam" id="PF09992">
    <property type="entry name" value="NAGPA"/>
    <property type="match status" value="1"/>
</dbReference>
<dbReference type="EMBL" id="WUMU01000020">
    <property type="protein sequence ID" value="MXN19758.1"/>
    <property type="molecule type" value="Genomic_DNA"/>
</dbReference>
<reference evidence="3 4" key="1">
    <citation type="submission" date="2019-12" db="EMBL/GenBank/DDBJ databases">
        <authorList>
            <person name="Li M."/>
        </authorList>
    </citation>
    <scope>NUCLEOTIDE SEQUENCE [LARGE SCALE GENOMIC DNA]</scope>
    <source>
        <strain evidence="3 4">GBMRC 2024</strain>
    </source>
</reference>
<dbReference type="Proteomes" id="UP000477911">
    <property type="component" value="Unassembled WGS sequence"/>
</dbReference>
<proteinExistence type="predicted"/>
<evidence type="ECO:0000256" key="1">
    <source>
        <dbReference type="SAM" id="SignalP"/>
    </source>
</evidence>
<protein>
    <recommendedName>
        <fullName evidence="2">Phosphodiester glycosidase domain-containing protein</fullName>
    </recommendedName>
</protein>
<name>A0A6L7G899_9RHOB</name>
<sequence>MRAALLALGLTPLLAPLFPMPAMALECRNETWNGTRYALCEVDPAKDDLRLFLYDPGGAPYGEFDALNARLGVEGKTLGFAMNAGMYHEDRSPVGHYIENGKELKQVIPNAGPGNFGLLPNGVFCLTPGKARVVETLRYQAERDQLNCTYATQSGPMLVIDGKLHPAFNPDSTSRYIRNGVGVTESGDKAVFVISRQPVTFHEFASFFRDRLELPQALYFDGNISRLYAPQLGRNDWGQEMGPIVGVVVDKPDSDPETPSN</sequence>
<feature type="domain" description="Phosphodiester glycosidase" evidence="2">
    <location>
        <begin position="80"/>
        <end position="226"/>
    </location>
</feature>
<feature type="signal peptide" evidence="1">
    <location>
        <begin position="1"/>
        <end position="24"/>
    </location>
</feature>
<evidence type="ECO:0000259" key="2">
    <source>
        <dbReference type="Pfam" id="PF09992"/>
    </source>
</evidence>
<gene>
    <name evidence="3" type="ORF">GR170_18145</name>
</gene>
<feature type="chain" id="PRO_5026652734" description="Phosphodiester glycosidase domain-containing protein" evidence="1">
    <location>
        <begin position="25"/>
        <end position="261"/>
    </location>
</feature>
<evidence type="ECO:0000313" key="4">
    <source>
        <dbReference type="Proteomes" id="UP000477911"/>
    </source>
</evidence>
<keyword evidence="1" id="KW-0732">Signal</keyword>
<dbReference type="AlphaFoldDB" id="A0A6L7G899"/>